<feature type="compositionally biased region" description="Basic and acidic residues" evidence="1">
    <location>
        <begin position="234"/>
        <end position="246"/>
    </location>
</feature>
<evidence type="ECO:0000313" key="3">
    <source>
        <dbReference type="Proteomes" id="UP000673691"/>
    </source>
</evidence>
<gene>
    <name evidence="2" type="ORF">BJ554DRAFT_5670</name>
</gene>
<evidence type="ECO:0000313" key="2">
    <source>
        <dbReference type="EMBL" id="KAG5462047.1"/>
    </source>
</evidence>
<organism evidence="2 3">
    <name type="scientific">Olpidium bornovanus</name>
    <dbReference type="NCBI Taxonomy" id="278681"/>
    <lineage>
        <taxon>Eukaryota</taxon>
        <taxon>Fungi</taxon>
        <taxon>Fungi incertae sedis</taxon>
        <taxon>Olpidiomycota</taxon>
        <taxon>Olpidiomycotina</taxon>
        <taxon>Olpidiomycetes</taxon>
        <taxon>Olpidiales</taxon>
        <taxon>Olpidiaceae</taxon>
        <taxon>Olpidium</taxon>
    </lineage>
</organism>
<dbReference type="EMBL" id="JAEFCI010002715">
    <property type="protein sequence ID" value="KAG5462047.1"/>
    <property type="molecule type" value="Genomic_DNA"/>
</dbReference>
<sequence>MDNSGPDADPSFLLHPEPAAVHDAPSPSPVDSVHGASAAPSARPPARAAWSQYNPFALVSSWYWPTSPAHAEAAESRLLSRLRFFGRRDSADRTGSRTSVRVSFVDLGDGRHINSLVVDEEHVQEGVAIHQQDSEADGGDDTFGYTPGTEQTKLDIFRADGVERDPKARERRTLVICHGMAKVTVPDWGSSTATVVAHPAAATPKVVPRPELADFGRAGREADRGLLRRQPGRLAEEGRHREDDALRALPRRLPVRRVRAQVPRERGCPAAREPG</sequence>
<proteinExistence type="predicted"/>
<dbReference type="AlphaFoldDB" id="A0A8H7ZZD6"/>
<feature type="compositionally biased region" description="Basic and acidic residues" evidence="1">
    <location>
        <begin position="215"/>
        <end position="226"/>
    </location>
</feature>
<keyword evidence="3" id="KW-1185">Reference proteome</keyword>
<comment type="caution">
    <text evidence="2">The sequence shown here is derived from an EMBL/GenBank/DDBJ whole genome shotgun (WGS) entry which is preliminary data.</text>
</comment>
<feature type="region of interest" description="Disordered" evidence="1">
    <location>
        <begin position="215"/>
        <end position="247"/>
    </location>
</feature>
<dbReference type="Proteomes" id="UP000673691">
    <property type="component" value="Unassembled WGS sequence"/>
</dbReference>
<accession>A0A8H7ZZD6</accession>
<name>A0A8H7ZZD6_9FUNG</name>
<reference evidence="2 3" key="1">
    <citation type="journal article" name="Sci. Rep.">
        <title>Genome-scale phylogenetic analyses confirm Olpidium as the closest living zoosporic fungus to the non-flagellated, terrestrial fungi.</title>
        <authorList>
            <person name="Chang Y."/>
            <person name="Rochon D."/>
            <person name="Sekimoto S."/>
            <person name="Wang Y."/>
            <person name="Chovatia M."/>
            <person name="Sandor L."/>
            <person name="Salamov A."/>
            <person name="Grigoriev I.V."/>
            <person name="Stajich J.E."/>
            <person name="Spatafora J.W."/>
        </authorList>
    </citation>
    <scope>NUCLEOTIDE SEQUENCE [LARGE SCALE GENOMIC DNA]</scope>
    <source>
        <strain evidence="2">S191</strain>
    </source>
</reference>
<evidence type="ECO:0000256" key="1">
    <source>
        <dbReference type="SAM" id="MobiDB-lite"/>
    </source>
</evidence>
<protein>
    <submittedName>
        <fullName evidence="2">Uncharacterized protein</fullName>
    </submittedName>
</protein>
<feature type="region of interest" description="Disordered" evidence="1">
    <location>
        <begin position="1"/>
        <end position="43"/>
    </location>
</feature>